<dbReference type="Proteomes" id="UP001497680">
    <property type="component" value="Unassembled WGS sequence"/>
</dbReference>
<accession>A0ACC0DAR4</accession>
<evidence type="ECO:0000313" key="2">
    <source>
        <dbReference type="Proteomes" id="UP001497680"/>
    </source>
</evidence>
<protein>
    <submittedName>
        <fullName evidence="1">Uncharacterized protein</fullName>
    </submittedName>
</protein>
<gene>
    <name evidence="1" type="ORF">F4821DRAFT_275983</name>
</gene>
<dbReference type="EMBL" id="MU394295">
    <property type="protein sequence ID" value="KAI6089600.1"/>
    <property type="molecule type" value="Genomic_DNA"/>
</dbReference>
<comment type="caution">
    <text evidence="1">The sequence shown here is derived from an EMBL/GenBank/DDBJ whole genome shotgun (WGS) entry which is preliminary data.</text>
</comment>
<name>A0ACC0DAR4_9PEZI</name>
<evidence type="ECO:0000313" key="1">
    <source>
        <dbReference type="EMBL" id="KAI6089600.1"/>
    </source>
</evidence>
<reference evidence="1 2" key="1">
    <citation type="journal article" date="2022" name="New Phytol.">
        <title>Ecological generalism drives hyperdiversity of secondary metabolite gene clusters in xylarialean endophytes.</title>
        <authorList>
            <person name="Franco M.E.E."/>
            <person name="Wisecaver J.H."/>
            <person name="Arnold A.E."/>
            <person name="Ju Y.M."/>
            <person name="Slot J.C."/>
            <person name="Ahrendt S."/>
            <person name="Moore L.P."/>
            <person name="Eastman K.E."/>
            <person name="Scott K."/>
            <person name="Konkel Z."/>
            <person name="Mondo S.J."/>
            <person name="Kuo A."/>
            <person name="Hayes R.D."/>
            <person name="Haridas S."/>
            <person name="Andreopoulos B."/>
            <person name="Riley R."/>
            <person name="LaButti K."/>
            <person name="Pangilinan J."/>
            <person name="Lipzen A."/>
            <person name="Amirebrahimi M."/>
            <person name="Yan J."/>
            <person name="Adam C."/>
            <person name="Keymanesh K."/>
            <person name="Ng V."/>
            <person name="Louie K."/>
            <person name="Northen T."/>
            <person name="Drula E."/>
            <person name="Henrissat B."/>
            <person name="Hsieh H.M."/>
            <person name="Youens-Clark K."/>
            <person name="Lutzoni F."/>
            <person name="Miadlikowska J."/>
            <person name="Eastwood D.C."/>
            <person name="Hamelin R.C."/>
            <person name="Grigoriev I.V."/>
            <person name="U'Ren J.M."/>
        </authorList>
    </citation>
    <scope>NUCLEOTIDE SEQUENCE [LARGE SCALE GENOMIC DNA]</scope>
    <source>
        <strain evidence="1 2">ER1909</strain>
    </source>
</reference>
<sequence length="507" mass="58382">MANESAGNAEKVENQREDEETFNMKMWYTPLPPKFGGVDIDQYDLATILRKAQKYSMDDTWNERQWVLYAMLFRCSNLVLLHSWWERIWTIQEGACPPNAPIFYFHGHTFSFDDFIAAVSIVTRLTSDKDKHAAGQRDRIHKVLGNGEIWKVIYPLMVSQPGLLRQGPLLLYYRRGLERERRNNVKSLKALLVMAETYRSTDPRDKIFALQSLLPTCTGLLINVDYDERCEGVFRRTTARYYNDDPEFYLLGMFRFWFESPLSAKEPIGPSWVLDFTYNDASFRGSRLSEDKATLDGFISENRLSNLQPRRDEGYPRFCTPRVLFCTGCCVDRISMVNHIPRFSDQQTLSPFVASILLSIQVLNVREALLGLPITVDFGNQKNIPFISLVNFFMMQDKEPPELDYRDRDELATARNQELAGKPIFITAKGLVGIATAPIEPGDFLSWLHDSPIFLILREVKVAGSSSDDERQHRIVARAVVNDKLLHNVRDIKTLVDSTPSRHFKII</sequence>
<keyword evidence="2" id="KW-1185">Reference proteome</keyword>
<organism evidence="1 2">
    <name type="scientific">Hypoxylon rubiginosum</name>
    <dbReference type="NCBI Taxonomy" id="110542"/>
    <lineage>
        <taxon>Eukaryota</taxon>
        <taxon>Fungi</taxon>
        <taxon>Dikarya</taxon>
        <taxon>Ascomycota</taxon>
        <taxon>Pezizomycotina</taxon>
        <taxon>Sordariomycetes</taxon>
        <taxon>Xylariomycetidae</taxon>
        <taxon>Xylariales</taxon>
        <taxon>Hypoxylaceae</taxon>
        <taxon>Hypoxylon</taxon>
    </lineage>
</organism>
<proteinExistence type="predicted"/>